<sequence length="140" mass="14833">MPSLAFSMPFSIPKGLKYTNKHIKPPTFLLVQTPANHRGQPPTSFFSLCPECERGNLIATKSDIDLGAADHATSNAAIQIGPTSGSFCSSAPRLIVVGNHLVSMRQAVIHQIPLQPLVCGASSHQASTSPSSNSRCSVRP</sequence>
<evidence type="ECO:0000313" key="2">
    <source>
        <dbReference type="Proteomes" id="UP001341840"/>
    </source>
</evidence>
<comment type="caution">
    <text evidence="1">The sequence shown here is derived from an EMBL/GenBank/DDBJ whole genome shotgun (WGS) entry which is preliminary data.</text>
</comment>
<reference evidence="1 2" key="1">
    <citation type="journal article" date="2023" name="Plants (Basel)">
        <title>Bridging the Gap: Combining Genomics and Transcriptomics Approaches to Understand Stylosanthes scabra, an Orphan Legume from the Brazilian Caatinga.</title>
        <authorList>
            <person name="Ferreira-Neto J.R.C."/>
            <person name="da Silva M.D."/>
            <person name="Binneck E."/>
            <person name="de Melo N.F."/>
            <person name="da Silva R.H."/>
            <person name="de Melo A.L.T.M."/>
            <person name="Pandolfi V."/>
            <person name="Bustamante F.O."/>
            <person name="Brasileiro-Vidal A.C."/>
            <person name="Benko-Iseppon A.M."/>
        </authorList>
    </citation>
    <scope>NUCLEOTIDE SEQUENCE [LARGE SCALE GENOMIC DNA]</scope>
    <source>
        <tissue evidence="1">Leaves</tissue>
    </source>
</reference>
<dbReference type="Proteomes" id="UP001341840">
    <property type="component" value="Unassembled WGS sequence"/>
</dbReference>
<keyword evidence="2" id="KW-1185">Reference proteome</keyword>
<protein>
    <submittedName>
        <fullName evidence="1">Uncharacterized protein</fullName>
    </submittedName>
</protein>
<gene>
    <name evidence="1" type="ORF">PIB30_096420</name>
</gene>
<evidence type="ECO:0000313" key="1">
    <source>
        <dbReference type="EMBL" id="MED6128302.1"/>
    </source>
</evidence>
<organism evidence="1 2">
    <name type="scientific">Stylosanthes scabra</name>
    <dbReference type="NCBI Taxonomy" id="79078"/>
    <lineage>
        <taxon>Eukaryota</taxon>
        <taxon>Viridiplantae</taxon>
        <taxon>Streptophyta</taxon>
        <taxon>Embryophyta</taxon>
        <taxon>Tracheophyta</taxon>
        <taxon>Spermatophyta</taxon>
        <taxon>Magnoliopsida</taxon>
        <taxon>eudicotyledons</taxon>
        <taxon>Gunneridae</taxon>
        <taxon>Pentapetalae</taxon>
        <taxon>rosids</taxon>
        <taxon>fabids</taxon>
        <taxon>Fabales</taxon>
        <taxon>Fabaceae</taxon>
        <taxon>Papilionoideae</taxon>
        <taxon>50 kb inversion clade</taxon>
        <taxon>dalbergioids sensu lato</taxon>
        <taxon>Dalbergieae</taxon>
        <taxon>Pterocarpus clade</taxon>
        <taxon>Stylosanthes</taxon>
    </lineage>
</organism>
<name>A0ABU6RVY4_9FABA</name>
<accession>A0ABU6RVY4</accession>
<proteinExistence type="predicted"/>
<dbReference type="EMBL" id="JASCZI010032493">
    <property type="protein sequence ID" value="MED6128302.1"/>
    <property type="molecule type" value="Genomic_DNA"/>
</dbReference>